<accession>A0AAR5P7U0</accession>
<evidence type="ECO:0000256" key="2">
    <source>
        <dbReference type="ARBA" id="ARBA00005263"/>
    </source>
</evidence>
<dbReference type="GO" id="GO:0072583">
    <property type="term" value="P:clathrin-dependent endocytosis"/>
    <property type="evidence" value="ECO:0007669"/>
    <property type="project" value="TreeGrafter"/>
</dbReference>
<evidence type="ECO:0000313" key="9">
    <source>
        <dbReference type="EnsemblMetazoa" id="XP_019757149.1"/>
    </source>
</evidence>
<protein>
    <recommendedName>
        <fullName evidence="6">Clathrin light chain</fullName>
    </recommendedName>
</protein>
<name>A0AAR5P7U0_DENPD</name>
<keyword evidence="3 6" id="KW-0472">Membrane</keyword>
<evidence type="ECO:0000256" key="6">
    <source>
        <dbReference type="RuleBase" id="RU363137"/>
    </source>
</evidence>
<keyword evidence="5 6" id="KW-0968">Cytoplasmic vesicle</keyword>
<dbReference type="GO" id="GO:0032050">
    <property type="term" value="F:clathrin heavy chain binding"/>
    <property type="evidence" value="ECO:0007669"/>
    <property type="project" value="TreeGrafter"/>
</dbReference>
<evidence type="ECO:0000256" key="4">
    <source>
        <dbReference type="ARBA" id="ARBA00023176"/>
    </source>
</evidence>
<evidence type="ECO:0000256" key="7">
    <source>
        <dbReference type="SAM" id="Coils"/>
    </source>
</evidence>
<evidence type="ECO:0000256" key="3">
    <source>
        <dbReference type="ARBA" id="ARBA00023136"/>
    </source>
</evidence>
<dbReference type="GO" id="GO:0030672">
    <property type="term" value="C:synaptic vesicle membrane"/>
    <property type="evidence" value="ECO:0007669"/>
    <property type="project" value="TreeGrafter"/>
</dbReference>
<dbReference type="Proteomes" id="UP000019118">
    <property type="component" value="Unassembled WGS sequence"/>
</dbReference>
<dbReference type="GO" id="GO:0030132">
    <property type="term" value="C:clathrin coat of coated pit"/>
    <property type="evidence" value="ECO:0007669"/>
    <property type="project" value="InterPro"/>
</dbReference>
<reference evidence="9" key="2">
    <citation type="submission" date="2024-08" db="UniProtKB">
        <authorList>
            <consortium name="EnsemblMetazoa"/>
        </authorList>
    </citation>
    <scope>IDENTIFICATION</scope>
</reference>
<reference evidence="10" key="1">
    <citation type="journal article" date="2013" name="Genome Biol.">
        <title>Draft genome of the mountain pine beetle, Dendroctonus ponderosae Hopkins, a major forest pest.</title>
        <authorList>
            <person name="Keeling C.I."/>
            <person name="Yuen M.M."/>
            <person name="Liao N.Y."/>
            <person name="Docking T.R."/>
            <person name="Chan S.K."/>
            <person name="Taylor G.A."/>
            <person name="Palmquist D.L."/>
            <person name="Jackman S.D."/>
            <person name="Nguyen A."/>
            <person name="Li M."/>
            <person name="Henderson H."/>
            <person name="Janes J.K."/>
            <person name="Zhao Y."/>
            <person name="Pandoh P."/>
            <person name="Moore R."/>
            <person name="Sperling F.A."/>
            <person name="Huber D.P."/>
            <person name="Birol I."/>
            <person name="Jones S.J."/>
            <person name="Bohlmann J."/>
        </authorList>
    </citation>
    <scope>NUCLEOTIDE SEQUENCE</scope>
</reference>
<evidence type="ECO:0000256" key="1">
    <source>
        <dbReference type="ARBA" id="ARBA00004180"/>
    </source>
</evidence>
<dbReference type="GO" id="GO:0030130">
    <property type="term" value="C:clathrin coat of trans-Golgi network vesicle"/>
    <property type="evidence" value="ECO:0007669"/>
    <property type="project" value="InterPro"/>
</dbReference>
<comment type="function">
    <text evidence="6">Clathrin is the major protein of the polyhedral coat of coated pits and vesicles.</text>
</comment>
<keyword evidence="10" id="KW-1185">Reference proteome</keyword>
<dbReference type="Pfam" id="PF01086">
    <property type="entry name" value="Clathrin_lg_ch"/>
    <property type="match status" value="1"/>
</dbReference>
<feature type="coiled-coil region" evidence="7">
    <location>
        <begin position="122"/>
        <end position="178"/>
    </location>
</feature>
<dbReference type="AlphaFoldDB" id="A0AAR5P7U0"/>
<dbReference type="GO" id="GO:0099631">
    <property type="term" value="C:postsynaptic endocytic zone cytoplasmic component"/>
    <property type="evidence" value="ECO:0007669"/>
    <property type="project" value="TreeGrafter"/>
</dbReference>
<organism evidence="9 10">
    <name type="scientific">Dendroctonus ponderosae</name>
    <name type="common">Mountain pine beetle</name>
    <dbReference type="NCBI Taxonomy" id="77166"/>
    <lineage>
        <taxon>Eukaryota</taxon>
        <taxon>Metazoa</taxon>
        <taxon>Ecdysozoa</taxon>
        <taxon>Arthropoda</taxon>
        <taxon>Hexapoda</taxon>
        <taxon>Insecta</taxon>
        <taxon>Pterygota</taxon>
        <taxon>Neoptera</taxon>
        <taxon>Endopterygota</taxon>
        <taxon>Coleoptera</taxon>
        <taxon>Polyphaga</taxon>
        <taxon>Cucujiformia</taxon>
        <taxon>Curculionidae</taxon>
        <taxon>Scolytinae</taxon>
        <taxon>Dendroctonus</taxon>
    </lineage>
</organism>
<feature type="region of interest" description="Disordered" evidence="8">
    <location>
        <begin position="94"/>
        <end position="122"/>
    </location>
</feature>
<comment type="similarity">
    <text evidence="2 6">Belongs to the clathrin light chain family.</text>
</comment>
<evidence type="ECO:0000256" key="8">
    <source>
        <dbReference type="SAM" id="MobiDB-lite"/>
    </source>
</evidence>
<sequence>MSAFGDNFEQDADPAAEFLAREQNELAGLEDEVKPAAVVVSSTLANRDDTTNSAGGFEMVENFEQDGLKKRDLFDQDTGLDVKKDPYDDIYGEQENADAFGSVGVSPPMSFSQPREEPEKIKKWREEQVKRLEEKDKEEERKKEELREVAKKELDDWYRSHEETIAKTKAANRNAEKQFVAEDDEIQPGTEWERIAKLCDFNPKAKPGSKDVSRMRSMILQMKQNPVQIKNKA</sequence>
<dbReference type="PANTHER" id="PTHR10639:SF7">
    <property type="entry name" value="CLATHRIN LIGHT CHAIN"/>
    <property type="match status" value="1"/>
</dbReference>
<dbReference type="GO" id="GO:0006886">
    <property type="term" value="P:intracellular protein transport"/>
    <property type="evidence" value="ECO:0007669"/>
    <property type="project" value="InterPro"/>
</dbReference>
<comment type="subcellular location">
    <subcellularLocation>
        <location evidence="1 6">Cytoplasmic vesicle membrane</location>
        <topology evidence="1 6">Peripheral membrane protein</topology>
        <orientation evidence="1 6">Cytoplasmic side</orientation>
    </subcellularLocation>
    <subcellularLocation>
        <location evidence="6">Membrane</location>
        <location evidence="6">Coated pit</location>
        <topology evidence="6">Peripheral membrane protein</topology>
        <orientation evidence="6">Cytoplasmic side</orientation>
    </subcellularLocation>
    <text evidence="6">Cytoplasmic face of coated pits and vesicles.</text>
</comment>
<dbReference type="GO" id="GO:0005198">
    <property type="term" value="F:structural molecule activity"/>
    <property type="evidence" value="ECO:0007669"/>
    <property type="project" value="InterPro"/>
</dbReference>
<evidence type="ECO:0000256" key="5">
    <source>
        <dbReference type="ARBA" id="ARBA00023329"/>
    </source>
</evidence>
<evidence type="ECO:0000313" key="10">
    <source>
        <dbReference type="Proteomes" id="UP000019118"/>
    </source>
</evidence>
<dbReference type="EnsemblMetazoa" id="XM_019901590.1">
    <property type="protein sequence ID" value="XP_019757149.1"/>
    <property type="gene ID" value="LOC109535659"/>
</dbReference>
<keyword evidence="4 6" id="KW-0168">Coated pit</keyword>
<keyword evidence="7" id="KW-0175">Coiled coil</keyword>
<dbReference type="InterPro" id="IPR000996">
    <property type="entry name" value="Clathrin_L-chain"/>
</dbReference>
<dbReference type="PANTHER" id="PTHR10639">
    <property type="entry name" value="CLATHRIN LIGHT CHAIN"/>
    <property type="match status" value="1"/>
</dbReference>
<proteinExistence type="inferred from homology"/>